<evidence type="ECO:0000256" key="1">
    <source>
        <dbReference type="ARBA" id="ARBA00006479"/>
    </source>
</evidence>
<dbReference type="EMBL" id="BSNG01000001">
    <property type="protein sequence ID" value="GLQ10860.1"/>
    <property type="molecule type" value="Genomic_DNA"/>
</dbReference>
<dbReference type="SUPFAM" id="SSF53067">
    <property type="entry name" value="Actin-like ATPase domain"/>
    <property type="match status" value="1"/>
</dbReference>
<reference evidence="3" key="1">
    <citation type="journal article" date="2014" name="Int. J. Syst. Evol. Microbiol.">
        <title>Complete genome of a new Firmicutes species belonging to the dominant human colonic microbiota ('Ruminococcus bicirculans') reveals two chromosomes and a selective capacity to utilize plant glucans.</title>
        <authorList>
            <consortium name="NISC Comparative Sequencing Program"/>
            <person name="Wegmann U."/>
            <person name="Louis P."/>
            <person name="Goesmann A."/>
            <person name="Henrissat B."/>
            <person name="Duncan S.H."/>
            <person name="Flint H.J."/>
        </authorList>
    </citation>
    <scope>NUCLEOTIDE SEQUENCE</scope>
    <source>
        <strain evidence="3">NBRC 103855</strain>
    </source>
</reference>
<proteinExistence type="inferred from homology"/>
<comment type="similarity">
    <text evidence="1">Belongs to the ROK (NagC/XylR) family.</text>
</comment>
<dbReference type="GO" id="GO:0016301">
    <property type="term" value="F:kinase activity"/>
    <property type="evidence" value="ECO:0007669"/>
    <property type="project" value="UniProtKB-KW"/>
</dbReference>
<name>A0ABQ5UFI8_9HYPH</name>
<dbReference type="InterPro" id="IPR036390">
    <property type="entry name" value="WH_DNA-bd_sf"/>
</dbReference>
<dbReference type="InterPro" id="IPR036388">
    <property type="entry name" value="WH-like_DNA-bd_sf"/>
</dbReference>
<keyword evidence="3" id="KW-0418">Kinase</keyword>
<gene>
    <name evidence="3" type="ORF">GCM10007913_27920</name>
</gene>
<comment type="caution">
    <text evidence="3">The sequence shown here is derived from an EMBL/GenBank/DDBJ whole genome shotgun (WGS) entry which is preliminary data.</text>
</comment>
<evidence type="ECO:0000313" key="4">
    <source>
        <dbReference type="Proteomes" id="UP001161406"/>
    </source>
</evidence>
<protein>
    <submittedName>
        <fullName evidence="3">Sugar kinase</fullName>
    </submittedName>
</protein>
<dbReference type="PANTHER" id="PTHR18964">
    <property type="entry name" value="ROK (REPRESSOR, ORF, KINASE) FAMILY"/>
    <property type="match status" value="1"/>
</dbReference>
<dbReference type="Pfam" id="PF00480">
    <property type="entry name" value="ROK"/>
    <property type="match status" value="1"/>
</dbReference>
<dbReference type="InterPro" id="IPR043129">
    <property type="entry name" value="ATPase_NBD"/>
</dbReference>
<sequence length="402" mass="43076">MEDQSPIDMFEPIGRGVAQAGVRIANERAVLTLVAISPGLSNADLARRTGLGPQTTSRIVSDLEARSMIMRGEVLRGRRGQPATPLFINPRGAYCIGVEIGWRHREVLLYDLAGRTLATLRASYEYPDANTVFADVAADVQTLRSGMAPEDCGRLVGIGVAAPTFIHGSIMRIGAPPEQVELWRDIDIAGRVAAATGLPAQWFNDGSAAGWAEILAQPAPRPSIFAYLHVGTFVGAGIVVNGSLWEDPSGNAADLGSIVVAGPDGAPTYVHMVASLNALDHRLRAAGMSRPPGFPQDWDWDALEPVASAWLDEAGRALATAVLSTRAMIDIERAVIDGVIPRAILARLLERTTHHLGRFPTLVRPMPRVEAGLQASSAAATGAAQLHLFRRYFSRSWHLLVT</sequence>
<dbReference type="Gene3D" id="3.30.420.40">
    <property type="match status" value="2"/>
</dbReference>
<dbReference type="InterPro" id="IPR000600">
    <property type="entry name" value="ROK"/>
</dbReference>
<dbReference type="SUPFAM" id="SSF46785">
    <property type="entry name" value="Winged helix' DNA-binding domain"/>
    <property type="match status" value="1"/>
</dbReference>
<evidence type="ECO:0000313" key="3">
    <source>
        <dbReference type="EMBL" id="GLQ10860.1"/>
    </source>
</evidence>
<dbReference type="Pfam" id="PF12802">
    <property type="entry name" value="MarR_2"/>
    <property type="match status" value="1"/>
</dbReference>
<feature type="domain" description="HTH marR-type" evidence="2">
    <location>
        <begin position="29"/>
        <end position="79"/>
    </location>
</feature>
<accession>A0ABQ5UFI8</accession>
<keyword evidence="4" id="KW-1185">Reference proteome</keyword>
<dbReference type="Proteomes" id="UP001161406">
    <property type="component" value="Unassembled WGS sequence"/>
</dbReference>
<organism evidence="3 4">
    <name type="scientific">Devosia yakushimensis</name>
    <dbReference type="NCBI Taxonomy" id="470028"/>
    <lineage>
        <taxon>Bacteria</taxon>
        <taxon>Pseudomonadati</taxon>
        <taxon>Pseudomonadota</taxon>
        <taxon>Alphaproteobacteria</taxon>
        <taxon>Hyphomicrobiales</taxon>
        <taxon>Devosiaceae</taxon>
        <taxon>Devosia</taxon>
    </lineage>
</organism>
<evidence type="ECO:0000259" key="2">
    <source>
        <dbReference type="Pfam" id="PF12802"/>
    </source>
</evidence>
<dbReference type="InterPro" id="IPR000835">
    <property type="entry name" value="HTH_MarR-typ"/>
</dbReference>
<keyword evidence="3" id="KW-0808">Transferase</keyword>
<reference evidence="3" key="2">
    <citation type="submission" date="2023-01" db="EMBL/GenBank/DDBJ databases">
        <title>Draft genome sequence of Devosia yakushimensis strain NBRC 103855.</title>
        <authorList>
            <person name="Sun Q."/>
            <person name="Mori K."/>
        </authorList>
    </citation>
    <scope>NUCLEOTIDE SEQUENCE</scope>
    <source>
        <strain evidence="3">NBRC 103855</strain>
    </source>
</reference>
<dbReference type="Gene3D" id="1.10.10.10">
    <property type="entry name" value="Winged helix-like DNA-binding domain superfamily/Winged helix DNA-binding domain"/>
    <property type="match status" value="1"/>
</dbReference>
<dbReference type="PANTHER" id="PTHR18964:SF149">
    <property type="entry name" value="BIFUNCTIONAL UDP-N-ACETYLGLUCOSAMINE 2-EPIMERASE_N-ACETYLMANNOSAMINE KINASE"/>
    <property type="match status" value="1"/>
</dbReference>